<dbReference type="SUPFAM" id="SSF46785">
    <property type="entry name" value="Winged helix' DNA-binding domain"/>
    <property type="match status" value="1"/>
</dbReference>
<accession>A0A1G7N4D1</accession>
<reference evidence="2 3" key="1">
    <citation type="submission" date="2016-10" db="EMBL/GenBank/DDBJ databases">
        <authorList>
            <person name="Varghese N."/>
            <person name="Submissions S."/>
        </authorList>
    </citation>
    <scope>NUCLEOTIDE SEQUENCE [LARGE SCALE GENOMIC DNA]</scope>
    <source>
        <strain evidence="2 3">S7-754</strain>
    </source>
</reference>
<dbReference type="Proteomes" id="UP000323502">
    <property type="component" value="Unassembled WGS sequence"/>
</dbReference>
<evidence type="ECO:0000313" key="3">
    <source>
        <dbReference type="Proteomes" id="UP000323502"/>
    </source>
</evidence>
<dbReference type="RefSeq" id="WP_112383801.1">
    <property type="nucleotide sequence ID" value="NZ_CP178397.1"/>
</dbReference>
<evidence type="ECO:0000313" key="4">
    <source>
        <dbReference type="Proteomes" id="UP000436801"/>
    </source>
</evidence>
<evidence type="ECO:0000313" key="2">
    <source>
        <dbReference type="EMBL" id="SDF68757.1"/>
    </source>
</evidence>
<reference evidence="1 4" key="2">
    <citation type="submission" date="2019-12" db="EMBL/GenBank/DDBJ databases">
        <authorList>
            <person name="Zheng J."/>
        </authorList>
    </citation>
    <scope>NUCLEOTIDE SEQUENCE [LARGE SCALE GENOMIC DNA]</scope>
    <source>
        <strain evidence="1 4">DSM 27347</strain>
    </source>
</reference>
<gene>
    <name evidence="1" type="ORF">GQR91_05450</name>
    <name evidence="2" type="ORF">SAMN05216557_10534</name>
</gene>
<dbReference type="EMBL" id="FNBI01000005">
    <property type="protein sequence ID" value="SDF68757.1"/>
    <property type="molecule type" value="Genomic_DNA"/>
</dbReference>
<name>A0A1G7N4D1_9SPHN</name>
<proteinExistence type="predicted"/>
<sequence>MSNEAAIGLVNELATRLSGIVEEFGRRTDSLVAASRETDGPDEETLIRIAGRLIDQRKRRRNFLPDELFHEPAWDMLLSLFVAYRRRQTLNIKSLVSTADAPVTTSQRWIEHLDKLGLITRVIDPADRRRIEVSLNETGHAAMTRYLEDVARRQ</sequence>
<dbReference type="OrthoDB" id="7594920at2"/>
<keyword evidence="3" id="KW-1185">Reference proteome</keyword>
<dbReference type="Gene3D" id="1.10.10.10">
    <property type="entry name" value="Winged helix-like DNA-binding domain superfamily/Winged helix DNA-binding domain"/>
    <property type="match status" value="1"/>
</dbReference>
<organism evidence="2 3">
    <name type="scientific">Sphingomonas carotinifaciens</name>
    <dbReference type="NCBI Taxonomy" id="1166323"/>
    <lineage>
        <taxon>Bacteria</taxon>
        <taxon>Pseudomonadati</taxon>
        <taxon>Pseudomonadota</taxon>
        <taxon>Alphaproteobacteria</taxon>
        <taxon>Sphingomonadales</taxon>
        <taxon>Sphingomonadaceae</taxon>
        <taxon>Sphingomonas</taxon>
    </lineage>
</organism>
<dbReference type="Proteomes" id="UP000436801">
    <property type="component" value="Unassembled WGS sequence"/>
</dbReference>
<dbReference type="InterPro" id="IPR036390">
    <property type="entry name" value="WH_DNA-bd_sf"/>
</dbReference>
<dbReference type="InterPro" id="IPR036388">
    <property type="entry name" value="WH-like_DNA-bd_sf"/>
</dbReference>
<evidence type="ECO:0008006" key="5">
    <source>
        <dbReference type="Google" id="ProtNLM"/>
    </source>
</evidence>
<protein>
    <recommendedName>
        <fullName evidence="5">MarR family transcriptional regulator</fullName>
    </recommendedName>
</protein>
<dbReference type="AlphaFoldDB" id="A0A1G7N4D1"/>
<evidence type="ECO:0000313" key="1">
    <source>
        <dbReference type="EMBL" id="MWC43107.1"/>
    </source>
</evidence>
<dbReference type="EMBL" id="WSUT01000005">
    <property type="protein sequence ID" value="MWC43107.1"/>
    <property type="molecule type" value="Genomic_DNA"/>
</dbReference>